<dbReference type="GO" id="GO:0016874">
    <property type="term" value="F:ligase activity"/>
    <property type="evidence" value="ECO:0007669"/>
    <property type="project" value="UniProtKB-KW"/>
</dbReference>
<dbReference type="AlphaFoldDB" id="A0AAD8BH29"/>
<dbReference type="PANTHER" id="PTHR46880">
    <property type="entry name" value="RAS-ASSOCIATING DOMAIN-CONTAINING PROTEIN"/>
    <property type="match status" value="1"/>
</dbReference>
<name>A0AAD8BH29_BIOPF</name>
<dbReference type="InterPro" id="IPR012337">
    <property type="entry name" value="RNaseH-like_sf"/>
</dbReference>
<dbReference type="Gene3D" id="2.60.120.260">
    <property type="entry name" value="Galactose-binding domain-like"/>
    <property type="match status" value="1"/>
</dbReference>
<dbReference type="PANTHER" id="PTHR46880:SF8">
    <property type="entry name" value="E3 SUMO-PROTEIN LIGASE KIAA1586"/>
    <property type="match status" value="1"/>
</dbReference>
<dbReference type="Proteomes" id="UP001233172">
    <property type="component" value="Unassembled WGS sequence"/>
</dbReference>
<keyword evidence="1" id="KW-0436">Ligase</keyword>
<organism evidence="1 2">
    <name type="scientific">Biomphalaria pfeifferi</name>
    <name type="common">Bloodfluke planorb</name>
    <name type="synonym">Freshwater snail</name>
    <dbReference type="NCBI Taxonomy" id="112525"/>
    <lineage>
        <taxon>Eukaryota</taxon>
        <taxon>Metazoa</taxon>
        <taxon>Spiralia</taxon>
        <taxon>Lophotrochozoa</taxon>
        <taxon>Mollusca</taxon>
        <taxon>Gastropoda</taxon>
        <taxon>Heterobranchia</taxon>
        <taxon>Euthyneura</taxon>
        <taxon>Panpulmonata</taxon>
        <taxon>Hygrophila</taxon>
        <taxon>Lymnaeoidea</taxon>
        <taxon>Planorbidae</taxon>
        <taxon>Biomphalaria</taxon>
    </lineage>
</organism>
<feature type="non-terminal residue" evidence="1">
    <location>
        <position position="1"/>
    </location>
</feature>
<reference evidence="1" key="2">
    <citation type="submission" date="2023-04" db="EMBL/GenBank/DDBJ databases">
        <authorList>
            <person name="Bu L."/>
            <person name="Lu L."/>
            <person name="Laidemitt M.R."/>
            <person name="Zhang S.M."/>
            <person name="Mutuku M."/>
            <person name="Mkoji G."/>
            <person name="Steinauer M."/>
            <person name="Loker E.S."/>
        </authorList>
    </citation>
    <scope>NUCLEOTIDE SEQUENCE</scope>
    <source>
        <strain evidence="1">KasaAsao</strain>
        <tissue evidence="1">Whole Snail</tissue>
    </source>
</reference>
<dbReference type="InterPro" id="IPR008979">
    <property type="entry name" value="Galactose-bd-like_sf"/>
</dbReference>
<proteinExistence type="predicted"/>
<dbReference type="EMBL" id="JASAOG010000084">
    <property type="protein sequence ID" value="KAK0053619.1"/>
    <property type="molecule type" value="Genomic_DNA"/>
</dbReference>
<gene>
    <name evidence="1" type="ORF">Bpfe_016839</name>
</gene>
<evidence type="ECO:0000313" key="2">
    <source>
        <dbReference type="Proteomes" id="UP001233172"/>
    </source>
</evidence>
<protein>
    <submittedName>
        <fullName evidence="1">E3 SUMO-protein ligase</fullName>
    </submittedName>
</protein>
<sequence>MERQLIPHLSEQHCVAHREDLGLNDAWKNIPLMKEIETLLRTVYTIFCRSSVKKAKFEELAKPADADVIAFRPLHEVRWLSRHFAVNALVKNYDVFLQYCQEKVEEDNDPVHRYCLEKLSKPELHVAIGILNDVLAELAELTKILQRSVLSTVEVFQFAKAKIKKLRSQYLGENKHFLEETSILISSFKVPVNTTSLIKFIQQVCDHMDSRFPDDELKDWSVFEKDCFRTTANQEEYSFGHEQMKSLATRYCLLLQKDEDILKSDLCKQYSEFKILINEKLKCGSLTTFSDILAFTQQQDHLNKLFLIMDICGTFQASSADCERWFSLMNSIKTKSRNRLEVEHLDHLMRIKLFLNSGKTSLYSVPGALQFISYQIKINDAIVDCDMGSYYVIIEASIKDVYCKISGNATGIVLSGISLPLLCTVNICAGRNLALKQSVSSSSFASGVLSEMGGVDGEIPKAFDPNTCFLAGAADSEYKTHFRIVFNVPVLIDCFVLYNRPDSVDYKKMVNFTLYTYDDKMTSLMTYQEGNNPPEGLAVYYIYNSRRELPLKQAKLEKVSDNNNAIQFCEIEAYGDCAVGIYGLDCTNMCDTCPKNLCDTFTGECHQCKDGSWGDKCEK</sequence>
<reference evidence="1" key="1">
    <citation type="journal article" date="2023" name="PLoS Negl. Trop. Dis.">
        <title>A genome sequence for Biomphalaria pfeifferi, the major vector snail for the human-infecting parasite Schistosoma mansoni.</title>
        <authorList>
            <person name="Bu L."/>
            <person name="Lu L."/>
            <person name="Laidemitt M.R."/>
            <person name="Zhang S.M."/>
            <person name="Mutuku M."/>
            <person name="Mkoji G."/>
            <person name="Steinauer M."/>
            <person name="Loker E.S."/>
        </authorList>
    </citation>
    <scope>NUCLEOTIDE SEQUENCE</scope>
    <source>
        <strain evidence="1">KasaAsao</strain>
    </source>
</reference>
<accession>A0AAD8BH29</accession>
<dbReference type="SUPFAM" id="SSF49785">
    <property type="entry name" value="Galactose-binding domain-like"/>
    <property type="match status" value="1"/>
</dbReference>
<comment type="caution">
    <text evidence="1">The sequence shown here is derived from an EMBL/GenBank/DDBJ whole genome shotgun (WGS) entry which is preliminary data.</text>
</comment>
<keyword evidence="2" id="KW-1185">Reference proteome</keyword>
<evidence type="ECO:0000313" key="1">
    <source>
        <dbReference type="EMBL" id="KAK0053619.1"/>
    </source>
</evidence>
<dbReference type="SUPFAM" id="SSF53098">
    <property type="entry name" value="Ribonuclease H-like"/>
    <property type="match status" value="1"/>
</dbReference>